<gene>
    <name evidence="3" type="ORF">MANES_12G027900v8</name>
</gene>
<evidence type="ECO:0008006" key="5">
    <source>
        <dbReference type="Google" id="ProtNLM"/>
    </source>
</evidence>
<organism evidence="3 4">
    <name type="scientific">Manihot esculenta</name>
    <name type="common">Cassava</name>
    <name type="synonym">Jatropha manihot</name>
    <dbReference type="NCBI Taxonomy" id="3983"/>
    <lineage>
        <taxon>Eukaryota</taxon>
        <taxon>Viridiplantae</taxon>
        <taxon>Streptophyta</taxon>
        <taxon>Embryophyta</taxon>
        <taxon>Tracheophyta</taxon>
        <taxon>Spermatophyta</taxon>
        <taxon>Magnoliopsida</taxon>
        <taxon>eudicotyledons</taxon>
        <taxon>Gunneridae</taxon>
        <taxon>Pentapetalae</taxon>
        <taxon>rosids</taxon>
        <taxon>fabids</taxon>
        <taxon>Malpighiales</taxon>
        <taxon>Euphorbiaceae</taxon>
        <taxon>Crotonoideae</taxon>
        <taxon>Manihoteae</taxon>
        <taxon>Manihot</taxon>
    </lineage>
</organism>
<feature type="transmembrane region" description="Helical" evidence="2">
    <location>
        <begin position="33"/>
        <end position="57"/>
    </location>
</feature>
<dbReference type="EMBL" id="CM004398">
    <property type="protein sequence ID" value="OAY34531.1"/>
    <property type="molecule type" value="Genomic_DNA"/>
</dbReference>
<reference evidence="4" key="1">
    <citation type="journal article" date="2016" name="Nat. Biotechnol.">
        <title>Sequencing wild and cultivated cassava and related species reveals extensive interspecific hybridization and genetic diversity.</title>
        <authorList>
            <person name="Bredeson J.V."/>
            <person name="Lyons J.B."/>
            <person name="Prochnik S.E."/>
            <person name="Wu G.A."/>
            <person name="Ha C.M."/>
            <person name="Edsinger-Gonzales E."/>
            <person name="Grimwood J."/>
            <person name="Schmutz J."/>
            <person name="Rabbi I.Y."/>
            <person name="Egesi C."/>
            <person name="Nauluvula P."/>
            <person name="Lebot V."/>
            <person name="Ndunguru J."/>
            <person name="Mkamilo G."/>
            <person name="Bart R.S."/>
            <person name="Setter T.L."/>
            <person name="Gleadow R.M."/>
            <person name="Kulakow P."/>
            <person name="Ferguson M.E."/>
            <person name="Rounsley S."/>
            <person name="Rokhsar D.S."/>
        </authorList>
    </citation>
    <scope>NUCLEOTIDE SEQUENCE [LARGE SCALE GENOMIC DNA]</scope>
    <source>
        <strain evidence="4">cv. AM560-2</strain>
    </source>
</reference>
<dbReference type="Proteomes" id="UP000091857">
    <property type="component" value="Chromosome 12"/>
</dbReference>
<feature type="compositionally biased region" description="Basic and acidic residues" evidence="1">
    <location>
        <begin position="79"/>
        <end position="92"/>
    </location>
</feature>
<proteinExistence type="predicted"/>
<keyword evidence="2" id="KW-0472">Membrane</keyword>
<dbReference type="Gramene" id="Manes.12G027900.1.v8.1">
    <property type="protein sequence ID" value="Manes.12G027900.1.v8.1.CDS.1"/>
    <property type="gene ID" value="Manes.12G027900.v8.1"/>
</dbReference>
<evidence type="ECO:0000256" key="1">
    <source>
        <dbReference type="SAM" id="MobiDB-lite"/>
    </source>
</evidence>
<feature type="region of interest" description="Disordered" evidence="1">
    <location>
        <begin position="60"/>
        <end position="141"/>
    </location>
</feature>
<protein>
    <recommendedName>
        <fullName evidence="5">Transmembrane protein</fullName>
    </recommendedName>
</protein>
<name>A0A2C9UV08_MANES</name>
<evidence type="ECO:0000256" key="2">
    <source>
        <dbReference type="SAM" id="Phobius"/>
    </source>
</evidence>
<feature type="compositionally biased region" description="Basic and acidic residues" evidence="1">
    <location>
        <begin position="114"/>
        <end position="141"/>
    </location>
</feature>
<sequence>MSTQPQQQPVVVYPNTVSGQPPPASHSHSNGSFGTVFIVLAVIVVISAIACCLGRLCNKRQGNRQSKPSKQSQQNPSFRQKERGREREREGDVEFGFEKGFQTERPSGGNGDGRGGHKLSENGHMKAESYPADDAHLKPGA</sequence>
<feature type="region of interest" description="Disordered" evidence="1">
    <location>
        <begin position="1"/>
        <end position="28"/>
    </location>
</feature>
<keyword evidence="2" id="KW-0812">Transmembrane</keyword>
<evidence type="ECO:0000313" key="4">
    <source>
        <dbReference type="Proteomes" id="UP000091857"/>
    </source>
</evidence>
<keyword evidence="2" id="KW-1133">Transmembrane helix</keyword>
<dbReference type="OMA" id="HIDFKLG"/>
<dbReference type="PANTHER" id="PTHR33429:SF7">
    <property type="entry name" value="OS02G0708000 PROTEIN"/>
    <property type="match status" value="1"/>
</dbReference>
<dbReference type="AlphaFoldDB" id="A0A2C9UV08"/>
<feature type="compositionally biased region" description="Low complexity" evidence="1">
    <location>
        <begin position="1"/>
        <end position="14"/>
    </location>
</feature>
<comment type="caution">
    <text evidence="3">The sequence shown here is derived from an EMBL/GenBank/DDBJ whole genome shotgun (WGS) entry which is preliminary data.</text>
</comment>
<keyword evidence="4" id="KW-1185">Reference proteome</keyword>
<accession>A0A2C9UV08</accession>
<feature type="compositionally biased region" description="Low complexity" evidence="1">
    <location>
        <begin position="65"/>
        <end position="78"/>
    </location>
</feature>
<dbReference type="PANTHER" id="PTHR33429">
    <property type="entry name" value="OS02G0708000 PROTEIN-RELATED"/>
    <property type="match status" value="1"/>
</dbReference>
<evidence type="ECO:0000313" key="3">
    <source>
        <dbReference type="EMBL" id="OAY34531.1"/>
    </source>
</evidence>